<comment type="caution">
    <text evidence="8">The sequence shown here is derived from an EMBL/GenBank/DDBJ whole genome shotgun (WGS) entry which is preliminary data.</text>
</comment>
<feature type="transmembrane region" description="Helical" evidence="5">
    <location>
        <begin position="90"/>
        <end position="109"/>
    </location>
</feature>
<dbReference type="EMBL" id="BAAAYV010000005">
    <property type="protein sequence ID" value="GAA3655202.1"/>
    <property type="molecule type" value="Genomic_DNA"/>
</dbReference>
<keyword evidence="5" id="KW-0812">Transmembrane</keyword>
<dbReference type="SUPFAM" id="SSF55874">
    <property type="entry name" value="ATPase domain of HSP90 chaperone/DNA topoisomerase II/histidine kinase"/>
    <property type="match status" value="1"/>
</dbReference>
<evidence type="ECO:0000256" key="3">
    <source>
        <dbReference type="ARBA" id="ARBA00023012"/>
    </source>
</evidence>
<proteinExistence type="predicted"/>
<feature type="domain" description="Phage shock protein PspC N-terminal" evidence="6">
    <location>
        <begin position="27"/>
        <end position="81"/>
    </location>
</feature>
<keyword evidence="3" id="KW-0902">Two-component regulatory system</keyword>
<dbReference type="RefSeq" id="WP_221855944.1">
    <property type="nucleotide sequence ID" value="NZ_BAAAYV010000005.1"/>
</dbReference>
<evidence type="ECO:0000256" key="4">
    <source>
        <dbReference type="SAM" id="MobiDB-lite"/>
    </source>
</evidence>
<evidence type="ECO:0000259" key="7">
    <source>
        <dbReference type="Pfam" id="PF13581"/>
    </source>
</evidence>
<evidence type="ECO:0000256" key="1">
    <source>
        <dbReference type="ARBA" id="ARBA00022679"/>
    </source>
</evidence>
<dbReference type="InterPro" id="IPR036890">
    <property type="entry name" value="HATPase_C_sf"/>
</dbReference>
<keyword evidence="1" id="KW-0808">Transferase</keyword>
<feature type="compositionally biased region" description="Pro residues" evidence="4">
    <location>
        <begin position="13"/>
        <end position="27"/>
    </location>
</feature>
<dbReference type="CDD" id="cd16917">
    <property type="entry name" value="HATPase_UhpB-NarQ-NarX-like"/>
    <property type="match status" value="1"/>
</dbReference>
<evidence type="ECO:0000313" key="9">
    <source>
        <dbReference type="Proteomes" id="UP001410795"/>
    </source>
</evidence>
<name>A0ABP7BCR7_9MICO</name>
<feature type="transmembrane region" description="Helical" evidence="5">
    <location>
        <begin position="159"/>
        <end position="181"/>
    </location>
</feature>
<feature type="region of interest" description="Disordered" evidence="4">
    <location>
        <begin position="1"/>
        <end position="30"/>
    </location>
</feature>
<organism evidence="8 9">
    <name type="scientific">Microbacterium marinilacus</name>
    <dbReference type="NCBI Taxonomy" id="415209"/>
    <lineage>
        <taxon>Bacteria</taxon>
        <taxon>Bacillati</taxon>
        <taxon>Actinomycetota</taxon>
        <taxon>Actinomycetes</taxon>
        <taxon>Micrococcales</taxon>
        <taxon>Microbacteriaceae</taxon>
        <taxon>Microbacterium</taxon>
    </lineage>
</organism>
<keyword evidence="8" id="KW-0547">Nucleotide-binding</keyword>
<feature type="transmembrane region" description="Helical" evidence="5">
    <location>
        <begin position="56"/>
        <end position="78"/>
    </location>
</feature>
<dbReference type="Gene3D" id="3.30.565.10">
    <property type="entry name" value="Histidine kinase-like ATPase, C-terminal domain"/>
    <property type="match status" value="1"/>
</dbReference>
<protein>
    <submittedName>
        <fullName evidence="8">ATP-binding protein</fullName>
    </submittedName>
</protein>
<dbReference type="GO" id="GO:0005524">
    <property type="term" value="F:ATP binding"/>
    <property type="evidence" value="ECO:0007669"/>
    <property type="project" value="UniProtKB-KW"/>
</dbReference>
<keyword evidence="8" id="KW-0067">ATP-binding</keyword>
<evidence type="ECO:0000256" key="2">
    <source>
        <dbReference type="ARBA" id="ARBA00022777"/>
    </source>
</evidence>
<sequence length="411" mass="43020">MTVIPATGRQGPPMAPAAPSPSAPPPLKRPHDMLLSGTAQALADHLGWRVGAVRTMFVATTPMLGFGALLYLWMWATVPREAAEKRTTRRVPAAWAMLASAAVLLVSSFGRYHDGTGPGWLPPASLLPVYATVLLSVGAGVWSALVDRRDPARGTGHDIAVRAVATALALATVPVFLSSAYNGRGDFLLLMLISGLGAMLGAAAIWAPNLVARLGELQTARVRAIRDEHRAEMAAHLHDSVLQTLALIQNRAGASSEAGRLARAQERELRAWLYDGDTPADSDLATDLRDYGSALELDYETVMTVVSAGVSTERASGEVAAAAREAMLNAARHAGGDVAVYIEGSAGAVDVFVRDRGDGFDPQDVPADRLGVRESIVGRMRRIGGSATVTSGAGGTGTEVHIRYPAGGARG</sequence>
<feature type="domain" description="Histidine kinase/HSP90-like ATPase" evidence="7">
    <location>
        <begin position="312"/>
        <end position="369"/>
    </location>
</feature>
<evidence type="ECO:0000256" key="5">
    <source>
        <dbReference type="SAM" id="Phobius"/>
    </source>
</evidence>
<dbReference type="Pfam" id="PF04024">
    <property type="entry name" value="PspC"/>
    <property type="match status" value="1"/>
</dbReference>
<feature type="transmembrane region" description="Helical" evidence="5">
    <location>
        <begin position="187"/>
        <end position="207"/>
    </location>
</feature>
<feature type="transmembrane region" description="Helical" evidence="5">
    <location>
        <begin position="129"/>
        <end position="147"/>
    </location>
</feature>
<evidence type="ECO:0000259" key="6">
    <source>
        <dbReference type="Pfam" id="PF04024"/>
    </source>
</evidence>
<keyword evidence="5" id="KW-0472">Membrane</keyword>
<dbReference type="Proteomes" id="UP001410795">
    <property type="component" value="Unassembled WGS sequence"/>
</dbReference>
<reference evidence="9" key="1">
    <citation type="journal article" date="2019" name="Int. J. Syst. Evol. Microbiol.">
        <title>The Global Catalogue of Microorganisms (GCM) 10K type strain sequencing project: providing services to taxonomists for standard genome sequencing and annotation.</title>
        <authorList>
            <consortium name="The Broad Institute Genomics Platform"/>
            <consortium name="The Broad Institute Genome Sequencing Center for Infectious Disease"/>
            <person name="Wu L."/>
            <person name="Ma J."/>
        </authorList>
    </citation>
    <scope>NUCLEOTIDE SEQUENCE [LARGE SCALE GENOMIC DNA]</scope>
    <source>
        <strain evidence="9">JCM 16546</strain>
    </source>
</reference>
<accession>A0ABP7BCR7</accession>
<dbReference type="PANTHER" id="PTHR24421">
    <property type="entry name" value="NITRATE/NITRITE SENSOR PROTEIN NARX-RELATED"/>
    <property type="match status" value="1"/>
</dbReference>
<dbReference type="PANTHER" id="PTHR24421:SF61">
    <property type="entry name" value="OXYGEN SENSOR HISTIDINE KINASE NREB"/>
    <property type="match status" value="1"/>
</dbReference>
<dbReference type="InterPro" id="IPR007168">
    <property type="entry name" value="Phageshock_PspC_N"/>
</dbReference>
<dbReference type="InterPro" id="IPR050482">
    <property type="entry name" value="Sensor_HK_TwoCompSys"/>
</dbReference>
<dbReference type="InterPro" id="IPR003594">
    <property type="entry name" value="HATPase_dom"/>
</dbReference>
<keyword evidence="5" id="KW-1133">Transmembrane helix</keyword>
<evidence type="ECO:0000313" key="8">
    <source>
        <dbReference type="EMBL" id="GAA3655202.1"/>
    </source>
</evidence>
<gene>
    <name evidence="8" type="ORF">GCM10022202_14200</name>
</gene>
<dbReference type="Pfam" id="PF13581">
    <property type="entry name" value="HATPase_c_2"/>
    <property type="match status" value="1"/>
</dbReference>
<keyword evidence="9" id="KW-1185">Reference proteome</keyword>
<keyword evidence="2" id="KW-0418">Kinase</keyword>